<dbReference type="EMBL" id="BDGG01000004">
    <property type="protein sequence ID" value="GAU97035.1"/>
    <property type="molecule type" value="Genomic_DNA"/>
</dbReference>
<feature type="region of interest" description="Disordered" evidence="1">
    <location>
        <begin position="260"/>
        <end position="330"/>
    </location>
</feature>
<keyword evidence="2" id="KW-0812">Transmembrane</keyword>
<keyword evidence="2" id="KW-1133">Transmembrane helix</keyword>
<evidence type="ECO:0000256" key="2">
    <source>
        <dbReference type="SAM" id="Phobius"/>
    </source>
</evidence>
<comment type="caution">
    <text evidence="3">The sequence shown here is derived from an EMBL/GenBank/DDBJ whole genome shotgun (WGS) entry which is preliminary data.</text>
</comment>
<keyword evidence="2" id="KW-0472">Membrane</keyword>
<evidence type="ECO:0000313" key="3">
    <source>
        <dbReference type="EMBL" id="GAU97035.1"/>
    </source>
</evidence>
<name>A0A1D1V8C4_RAMVA</name>
<proteinExistence type="predicted"/>
<accession>A0A1D1V8C4</accession>
<keyword evidence="4" id="KW-1185">Reference proteome</keyword>
<dbReference type="Proteomes" id="UP000186922">
    <property type="component" value="Unassembled WGS sequence"/>
</dbReference>
<sequence>MYPNVVTVPRGMVHIKESSAEPYLVSNIKYLPKQCYQCVTVVNEQNQVVTKKEPAETKYCIAANRTLLSQNVTTCRRNETCTVYITRIGTGTNNGTTPPARGYQFESEYCFKCTAQFQDPSGYLLEPATNFTHPACALNTLEDVKELQTNLLYREVCEYDQQRCGAELIKWGDGATRKSITDIGKNRYAEKGNYFELDSKSLKASPHFENACSKKIEGPNKKGEEIQNCVCDFHFCNEWSLESMRFHFYDPAYNLGPAAQPKATVSSTPLPPTTPIPTTNATSETTTTTSGTTATTSETSATTSVTTTSVHTSSESRSRANPTSPVPDDDVIHEIRTTTRARRQTSEKAFQLNVDGDSISTPKPEEKSGNGLLTGLAVGGAIGAIAAAGGGYYIWKKKKRQQVA</sequence>
<organism evidence="3 4">
    <name type="scientific">Ramazzottius varieornatus</name>
    <name type="common">Water bear</name>
    <name type="synonym">Tardigrade</name>
    <dbReference type="NCBI Taxonomy" id="947166"/>
    <lineage>
        <taxon>Eukaryota</taxon>
        <taxon>Metazoa</taxon>
        <taxon>Ecdysozoa</taxon>
        <taxon>Tardigrada</taxon>
        <taxon>Eutardigrada</taxon>
        <taxon>Parachela</taxon>
        <taxon>Hypsibioidea</taxon>
        <taxon>Ramazzottiidae</taxon>
        <taxon>Ramazzottius</taxon>
    </lineage>
</organism>
<dbReference type="AlphaFoldDB" id="A0A1D1V8C4"/>
<reference evidence="3 4" key="1">
    <citation type="journal article" date="2016" name="Nat. Commun.">
        <title>Extremotolerant tardigrade genome and improved radiotolerance of human cultured cells by tardigrade-unique protein.</title>
        <authorList>
            <person name="Hashimoto T."/>
            <person name="Horikawa D.D."/>
            <person name="Saito Y."/>
            <person name="Kuwahara H."/>
            <person name="Kozuka-Hata H."/>
            <person name="Shin-I T."/>
            <person name="Minakuchi Y."/>
            <person name="Ohishi K."/>
            <person name="Motoyama A."/>
            <person name="Aizu T."/>
            <person name="Enomoto A."/>
            <person name="Kondo K."/>
            <person name="Tanaka S."/>
            <person name="Hara Y."/>
            <person name="Koshikawa S."/>
            <person name="Sagara H."/>
            <person name="Miura T."/>
            <person name="Yokobori S."/>
            <person name="Miyagawa K."/>
            <person name="Suzuki Y."/>
            <person name="Kubo T."/>
            <person name="Oyama M."/>
            <person name="Kohara Y."/>
            <person name="Fujiyama A."/>
            <person name="Arakawa K."/>
            <person name="Katayama T."/>
            <person name="Toyoda A."/>
            <person name="Kunieda T."/>
        </authorList>
    </citation>
    <scope>NUCLEOTIDE SEQUENCE [LARGE SCALE GENOMIC DNA]</scope>
    <source>
        <strain evidence="3 4">YOKOZUNA-1</strain>
    </source>
</reference>
<gene>
    <name evidence="3" type="primary">RvY_08398-1</name>
    <name evidence="3" type="synonym">RvY_08398.1</name>
    <name evidence="3" type="ORF">RvY_08398</name>
</gene>
<feature type="compositionally biased region" description="Low complexity" evidence="1">
    <location>
        <begin position="276"/>
        <end position="315"/>
    </location>
</feature>
<evidence type="ECO:0000256" key="1">
    <source>
        <dbReference type="SAM" id="MobiDB-lite"/>
    </source>
</evidence>
<evidence type="ECO:0000313" key="4">
    <source>
        <dbReference type="Proteomes" id="UP000186922"/>
    </source>
</evidence>
<protein>
    <submittedName>
        <fullName evidence="3">Uncharacterized protein</fullName>
    </submittedName>
</protein>
<feature type="transmembrane region" description="Helical" evidence="2">
    <location>
        <begin position="372"/>
        <end position="395"/>
    </location>
</feature>